<dbReference type="AlphaFoldDB" id="A0A1T5DU78"/>
<proteinExistence type="predicted"/>
<dbReference type="Pfam" id="PF18962">
    <property type="entry name" value="Por_Secre_tail"/>
    <property type="match status" value="1"/>
</dbReference>
<accession>A0A1T5DU78</accession>
<gene>
    <name evidence="3" type="ORF">SAMN05660293_01911</name>
</gene>
<dbReference type="STRING" id="651661.SAMN05660293_01911"/>
<sequence>MRRLLIITGFCCSVTMAGAQSISPSGIYGASGTSPGGGASVSWVLGSLTLQAMSALPVKLIDFKCVLTDASTVSLTWSTSEETNSDFFAIQHSVDGKQWTQIGQVKANGESGAVKTYEFEHGSPVSGDNFYRLKMVDHDATFAYSRVRNIYFKGISGVTFHPNPVSDWLTVDVKDWVTVKDLKITNVAGVTVGAFREEQLQKLTGKAFDFQDFSSGIYIISVTRKDGSVQSEKIIKN</sequence>
<dbReference type="Proteomes" id="UP000190897">
    <property type="component" value="Unassembled WGS sequence"/>
</dbReference>
<evidence type="ECO:0000313" key="4">
    <source>
        <dbReference type="Proteomes" id="UP000190897"/>
    </source>
</evidence>
<feature type="signal peptide" evidence="1">
    <location>
        <begin position="1"/>
        <end position="19"/>
    </location>
</feature>
<dbReference type="EMBL" id="FUZA01000002">
    <property type="protein sequence ID" value="SKB75255.1"/>
    <property type="molecule type" value="Genomic_DNA"/>
</dbReference>
<reference evidence="4" key="1">
    <citation type="submission" date="2017-02" db="EMBL/GenBank/DDBJ databases">
        <authorList>
            <person name="Varghese N."/>
            <person name="Submissions S."/>
        </authorList>
    </citation>
    <scope>NUCLEOTIDE SEQUENCE [LARGE SCALE GENOMIC DNA]</scope>
    <source>
        <strain evidence="4">DSM 22270</strain>
    </source>
</reference>
<protein>
    <submittedName>
        <fullName evidence="3">Por secretion system C-terminal sorting domain-containing protein</fullName>
    </submittedName>
</protein>
<feature type="domain" description="Secretion system C-terminal sorting" evidence="2">
    <location>
        <begin position="161"/>
        <end position="235"/>
    </location>
</feature>
<organism evidence="3 4">
    <name type="scientific">Dyadobacter psychrophilus</name>
    <dbReference type="NCBI Taxonomy" id="651661"/>
    <lineage>
        <taxon>Bacteria</taxon>
        <taxon>Pseudomonadati</taxon>
        <taxon>Bacteroidota</taxon>
        <taxon>Cytophagia</taxon>
        <taxon>Cytophagales</taxon>
        <taxon>Spirosomataceae</taxon>
        <taxon>Dyadobacter</taxon>
    </lineage>
</organism>
<dbReference type="InterPro" id="IPR026444">
    <property type="entry name" value="Secre_tail"/>
</dbReference>
<evidence type="ECO:0000259" key="2">
    <source>
        <dbReference type="Pfam" id="PF18962"/>
    </source>
</evidence>
<name>A0A1T5DU78_9BACT</name>
<keyword evidence="4" id="KW-1185">Reference proteome</keyword>
<evidence type="ECO:0000256" key="1">
    <source>
        <dbReference type="SAM" id="SignalP"/>
    </source>
</evidence>
<dbReference type="NCBIfam" id="TIGR04183">
    <property type="entry name" value="Por_Secre_tail"/>
    <property type="match status" value="1"/>
</dbReference>
<dbReference type="OrthoDB" id="931876at2"/>
<keyword evidence="1" id="KW-0732">Signal</keyword>
<feature type="chain" id="PRO_5013364090" evidence="1">
    <location>
        <begin position="20"/>
        <end position="237"/>
    </location>
</feature>
<dbReference type="RefSeq" id="WP_082214446.1">
    <property type="nucleotide sequence ID" value="NZ_FUZA01000002.1"/>
</dbReference>
<evidence type="ECO:0000313" key="3">
    <source>
        <dbReference type="EMBL" id="SKB75255.1"/>
    </source>
</evidence>